<dbReference type="Proteomes" id="UP001501920">
    <property type="component" value="Chromosome 16"/>
</dbReference>
<dbReference type="AlphaFoldDB" id="A0A3B4C2N8"/>
<reference evidence="1 2" key="1">
    <citation type="submission" date="2020-10" db="EMBL/GenBank/DDBJ databases">
        <title>Pygocentrus nattereri (red-bellied piranha) genome, fPygNat1, primary haplotype.</title>
        <authorList>
            <person name="Myers G."/>
            <person name="Meyer A."/>
            <person name="Karagic N."/>
            <person name="Pippel M."/>
            <person name="Winkler S."/>
            <person name="Tracey A."/>
            <person name="Wood J."/>
            <person name="Formenti G."/>
            <person name="Howe K."/>
            <person name="Fedrigo O."/>
            <person name="Jarvis E.D."/>
        </authorList>
    </citation>
    <scope>NUCLEOTIDE SEQUENCE [LARGE SCALE GENOMIC DNA]</scope>
</reference>
<reference evidence="1" key="2">
    <citation type="submission" date="2025-08" db="UniProtKB">
        <authorList>
            <consortium name="Ensembl"/>
        </authorList>
    </citation>
    <scope>IDENTIFICATION</scope>
</reference>
<evidence type="ECO:0000313" key="2">
    <source>
        <dbReference type="Proteomes" id="UP001501920"/>
    </source>
</evidence>
<sequence length="173" mass="20086">MFYWPFHMLEHQLSRQHLPEEMVTNTLMLKLGSLLKLTQHLHQKRAAESHNCNSCVDHSWLSEVIYSRHIASVLCRFRKLVRELEPEASKVTELFPLVLCDSLDELQKHKAVQEGWSPNQFAVLSALSNELNLPFKSRIGLSREITTVSRDKAKSLTTYYNVVQLQTIRKCII</sequence>
<reference evidence="1" key="3">
    <citation type="submission" date="2025-09" db="UniProtKB">
        <authorList>
            <consortium name="Ensembl"/>
        </authorList>
    </citation>
    <scope>IDENTIFICATION</scope>
</reference>
<evidence type="ECO:0000313" key="1">
    <source>
        <dbReference type="Ensembl" id="ENSPNAP00000004854.2"/>
    </source>
</evidence>
<organism evidence="1 2">
    <name type="scientific">Pygocentrus nattereri</name>
    <name type="common">Red-bellied piranha</name>
    <dbReference type="NCBI Taxonomy" id="42514"/>
    <lineage>
        <taxon>Eukaryota</taxon>
        <taxon>Metazoa</taxon>
        <taxon>Chordata</taxon>
        <taxon>Craniata</taxon>
        <taxon>Vertebrata</taxon>
        <taxon>Euteleostomi</taxon>
        <taxon>Actinopterygii</taxon>
        <taxon>Neopterygii</taxon>
        <taxon>Teleostei</taxon>
        <taxon>Ostariophysi</taxon>
        <taxon>Characiformes</taxon>
        <taxon>Characoidei</taxon>
        <taxon>Pygocentrus</taxon>
    </lineage>
</organism>
<accession>A0A3B4C2N8</accession>
<keyword evidence="2" id="KW-1185">Reference proteome</keyword>
<dbReference type="Ensembl" id="ENSPNAT00000006319.2">
    <property type="protein sequence ID" value="ENSPNAP00000004854.2"/>
    <property type="gene ID" value="ENSPNAG00000001611.2"/>
</dbReference>
<proteinExistence type="predicted"/>
<dbReference type="InterPro" id="IPR028092">
    <property type="entry name" value="RD3"/>
</dbReference>
<dbReference type="PANTHER" id="PTHR28489:SF2">
    <property type="entry name" value="RENTINAL DEGENERATION 3-LIKE"/>
    <property type="match status" value="1"/>
</dbReference>
<dbReference type="PANTHER" id="PTHR28489">
    <property type="entry name" value="RENTINAL DEGENERATION 3-LIKE"/>
    <property type="match status" value="1"/>
</dbReference>
<protein>
    <submittedName>
        <fullName evidence="1">Uncharacterized protein</fullName>
    </submittedName>
</protein>
<name>A0A3B4C2N8_PYGNA</name>